<keyword evidence="2" id="KW-1185">Reference proteome</keyword>
<accession>A0ABP0VS55</accession>
<dbReference type="PANTHER" id="PTHR35110:SF1">
    <property type="entry name" value="EXPRESSED PROTEIN"/>
    <property type="match status" value="1"/>
</dbReference>
<evidence type="ECO:0000313" key="2">
    <source>
        <dbReference type="Proteomes" id="UP001497444"/>
    </source>
</evidence>
<organism evidence="1 2">
    <name type="scientific">Sphagnum jensenii</name>
    <dbReference type="NCBI Taxonomy" id="128206"/>
    <lineage>
        <taxon>Eukaryota</taxon>
        <taxon>Viridiplantae</taxon>
        <taxon>Streptophyta</taxon>
        <taxon>Embryophyta</taxon>
        <taxon>Bryophyta</taxon>
        <taxon>Sphagnophytina</taxon>
        <taxon>Sphagnopsida</taxon>
        <taxon>Sphagnales</taxon>
        <taxon>Sphagnaceae</taxon>
        <taxon>Sphagnum</taxon>
    </lineage>
</organism>
<proteinExistence type="predicted"/>
<protein>
    <submittedName>
        <fullName evidence="1">Uncharacterized protein</fullName>
    </submittedName>
</protein>
<reference evidence="1 2" key="1">
    <citation type="submission" date="2024-02" db="EMBL/GenBank/DDBJ databases">
        <authorList>
            <consortium name="ELIXIR-Norway"/>
            <consortium name="Elixir Norway"/>
        </authorList>
    </citation>
    <scope>NUCLEOTIDE SEQUENCE [LARGE SCALE GENOMIC DNA]</scope>
</reference>
<name>A0ABP0VS55_9BRYO</name>
<dbReference type="Proteomes" id="UP001497444">
    <property type="component" value="Chromosome 1"/>
</dbReference>
<sequence length="148" mass="16759">MFATAVRLLARKSAGPKPVKLSELGDGVQPAMDNLFNILKEHGPLTVQDCWKHASQLENAGFRSKRHMKLILRWMRENRRVRKECNSIGEHPDEKQFVFSIWLNSNQATLSSAGSPQPLSPTVDENSDKSAASYDFWVTLFNTEVDML</sequence>
<dbReference type="PANTHER" id="PTHR35110">
    <property type="entry name" value="EXPRESSED PROTEIN"/>
    <property type="match status" value="1"/>
</dbReference>
<gene>
    <name evidence="1" type="ORF">CSSPJE1EN1_LOCUS1748</name>
</gene>
<dbReference type="EMBL" id="OZ020096">
    <property type="protein sequence ID" value="CAK9256270.1"/>
    <property type="molecule type" value="Genomic_DNA"/>
</dbReference>
<evidence type="ECO:0000313" key="1">
    <source>
        <dbReference type="EMBL" id="CAK9256270.1"/>
    </source>
</evidence>